<reference evidence="1" key="1">
    <citation type="submission" date="2023-10" db="EMBL/GenBank/DDBJ databases">
        <title>Genome assembly of Pristionchus species.</title>
        <authorList>
            <person name="Yoshida K."/>
            <person name="Sommer R.J."/>
        </authorList>
    </citation>
    <scope>NUCLEOTIDE SEQUENCE</scope>
    <source>
        <strain evidence="1">RS5133</strain>
    </source>
</reference>
<proteinExistence type="predicted"/>
<sequence length="207" mass="24452">FIFLIHETIAAKGYFGFDVDFNNSGLEFRERVQNYLRKISNETYANHLLPFDKFPFITSAFYFPSDAKLRASLMLRELSTRLCFMNPFYLPVYYVFNAHRESTRVTGFMAWPHPRLREVLVETLLRHGMLPFPLEERADFQSEHDSPNRVIVGRFPIHKDWIPMEYGFLTSPISLKPQIAIYWCEKGWIEECEKLDEIKIRAPCDVA</sequence>
<dbReference type="EMBL" id="BTSY01000001">
    <property type="protein sequence ID" value="GMT09369.1"/>
    <property type="molecule type" value="Genomic_DNA"/>
</dbReference>
<keyword evidence="2" id="KW-1185">Reference proteome</keyword>
<comment type="caution">
    <text evidence="1">The sequence shown here is derived from an EMBL/GenBank/DDBJ whole genome shotgun (WGS) entry which is preliminary data.</text>
</comment>
<name>A0AAV5UUF6_9BILA</name>
<organism evidence="1 2">
    <name type="scientific">Pristionchus fissidentatus</name>
    <dbReference type="NCBI Taxonomy" id="1538716"/>
    <lineage>
        <taxon>Eukaryota</taxon>
        <taxon>Metazoa</taxon>
        <taxon>Ecdysozoa</taxon>
        <taxon>Nematoda</taxon>
        <taxon>Chromadorea</taxon>
        <taxon>Rhabditida</taxon>
        <taxon>Rhabditina</taxon>
        <taxon>Diplogasteromorpha</taxon>
        <taxon>Diplogasteroidea</taxon>
        <taxon>Neodiplogasteridae</taxon>
        <taxon>Pristionchus</taxon>
    </lineage>
</organism>
<dbReference type="Proteomes" id="UP001432322">
    <property type="component" value="Unassembled WGS sequence"/>
</dbReference>
<gene>
    <name evidence="1" type="ORF">PFISCL1PPCAC_666</name>
</gene>
<evidence type="ECO:0000313" key="2">
    <source>
        <dbReference type="Proteomes" id="UP001432322"/>
    </source>
</evidence>
<evidence type="ECO:0000313" key="1">
    <source>
        <dbReference type="EMBL" id="GMT09369.1"/>
    </source>
</evidence>
<dbReference type="AlphaFoldDB" id="A0AAV5UUF6"/>
<feature type="non-terminal residue" evidence="1">
    <location>
        <position position="1"/>
    </location>
</feature>
<protein>
    <submittedName>
        <fullName evidence="1">Uncharacterized protein</fullName>
    </submittedName>
</protein>
<accession>A0AAV5UUF6</accession>